<comment type="cofactor">
    <cofactor evidence="1">
        <name>FAD</name>
        <dbReference type="ChEBI" id="CHEBI:57692"/>
    </cofactor>
</comment>
<dbReference type="GO" id="GO:0005737">
    <property type="term" value="C:cytoplasm"/>
    <property type="evidence" value="ECO:0007669"/>
    <property type="project" value="TreeGrafter"/>
</dbReference>
<dbReference type="GO" id="GO:0051537">
    <property type="term" value="F:2 iron, 2 sulfur cluster binding"/>
    <property type="evidence" value="ECO:0007669"/>
    <property type="project" value="UniProtKB-KW"/>
</dbReference>
<dbReference type="Gene3D" id="3.50.50.60">
    <property type="entry name" value="FAD/NAD(P)-binding domain"/>
    <property type="match status" value="1"/>
</dbReference>
<evidence type="ECO:0000313" key="10">
    <source>
        <dbReference type="EMBL" id="PIO75231.1"/>
    </source>
</evidence>
<name>A0A2G9UYB5_TELCI</name>
<dbReference type="Pfam" id="PF07992">
    <property type="entry name" value="Pyr_redox_2"/>
    <property type="match status" value="1"/>
</dbReference>
<gene>
    <name evidence="10" type="ORF">TELCIR_02741</name>
</gene>
<evidence type="ECO:0000256" key="1">
    <source>
        <dbReference type="ARBA" id="ARBA00001974"/>
    </source>
</evidence>
<reference evidence="10 11" key="1">
    <citation type="submission" date="2015-09" db="EMBL/GenBank/DDBJ databases">
        <title>Draft genome of the parasitic nematode Teladorsagia circumcincta isolate WARC Sus (inbred).</title>
        <authorList>
            <person name="Mitreva M."/>
        </authorList>
    </citation>
    <scope>NUCLEOTIDE SEQUENCE [LARGE SCALE GENOMIC DNA]</scope>
    <source>
        <strain evidence="10 11">S</strain>
    </source>
</reference>
<evidence type="ECO:0000256" key="3">
    <source>
        <dbReference type="ARBA" id="ARBA00022714"/>
    </source>
</evidence>
<dbReference type="AlphaFoldDB" id="A0A2G9UYB5"/>
<keyword evidence="6" id="KW-0560">Oxidoreductase</keyword>
<protein>
    <submittedName>
        <fullName evidence="10">Rieske [2Fe-2S] domain protein</fullName>
    </submittedName>
</protein>
<keyword evidence="7" id="KW-0408">Iron</keyword>
<evidence type="ECO:0000256" key="2">
    <source>
        <dbReference type="ARBA" id="ARBA00022630"/>
    </source>
</evidence>
<dbReference type="OrthoDB" id="5840486at2759"/>
<keyword evidence="2" id="KW-0285">Flavoprotein</keyword>
<dbReference type="PANTHER" id="PTHR43557">
    <property type="entry name" value="APOPTOSIS-INDUCING FACTOR 1"/>
    <property type="match status" value="1"/>
</dbReference>
<dbReference type="Proteomes" id="UP000230423">
    <property type="component" value="Unassembled WGS sequence"/>
</dbReference>
<dbReference type="InterPro" id="IPR036922">
    <property type="entry name" value="Rieske_2Fe-2S_sf"/>
</dbReference>
<dbReference type="EMBL" id="KZ345163">
    <property type="protein sequence ID" value="PIO75231.1"/>
    <property type="molecule type" value="Genomic_DNA"/>
</dbReference>
<sequence length="292" mass="32245">MANADTEIDTSPPVTEVLAKASEVPPGVRKVFNVKGMPILVINDNGRLYAVTGVCSYNDSLEQGIYYNGRIRCALHGACYNVRTGELEDYPALDSLYTYNVKEQDGSIVLSTTEKQLQNSRRTRMLKFLQPSDDDPIIVVGGGISASTFVEHVRLNGSRTQIIIVTNEGVQPYDRVLLTKRPSSEAKSIRFRNDDFYSDNHIMIMMNTKVGGIDSHRHSIAMSTGKRWRYSKLVLALGVVPKKLNVPGADLKNVYTLRVASDANAIAANAEGKRVYDGLPAISERPVHVFNP</sequence>
<feature type="domain" description="Rieske" evidence="9">
    <location>
        <begin position="16"/>
        <end position="110"/>
    </location>
</feature>
<organism evidence="10 11">
    <name type="scientific">Teladorsagia circumcincta</name>
    <name type="common">Brown stomach worm</name>
    <name type="synonym">Ostertagia circumcincta</name>
    <dbReference type="NCBI Taxonomy" id="45464"/>
    <lineage>
        <taxon>Eukaryota</taxon>
        <taxon>Metazoa</taxon>
        <taxon>Ecdysozoa</taxon>
        <taxon>Nematoda</taxon>
        <taxon>Chromadorea</taxon>
        <taxon>Rhabditida</taxon>
        <taxon>Rhabditina</taxon>
        <taxon>Rhabditomorpha</taxon>
        <taxon>Strongyloidea</taxon>
        <taxon>Trichostrongylidae</taxon>
        <taxon>Teladorsagia</taxon>
    </lineage>
</organism>
<evidence type="ECO:0000256" key="4">
    <source>
        <dbReference type="ARBA" id="ARBA00022723"/>
    </source>
</evidence>
<keyword evidence="11" id="KW-1185">Reference proteome</keyword>
<dbReference type="Pfam" id="PF00355">
    <property type="entry name" value="Rieske"/>
    <property type="match status" value="1"/>
</dbReference>
<keyword evidence="3" id="KW-0001">2Fe-2S</keyword>
<dbReference type="GO" id="GO:0016651">
    <property type="term" value="F:oxidoreductase activity, acting on NAD(P)H"/>
    <property type="evidence" value="ECO:0007669"/>
    <property type="project" value="TreeGrafter"/>
</dbReference>
<dbReference type="SUPFAM" id="SSF51905">
    <property type="entry name" value="FAD/NAD(P)-binding domain"/>
    <property type="match status" value="1"/>
</dbReference>
<evidence type="ECO:0000256" key="7">
    <source>
        <dbReference type="ARBA" id="ARBA00023004"/>
    </source>
</evidence>
<keyword evidence="4" id="KW-0479">Metal-binding</keyword>
<evidence type="ECO:0000256" key="6">
    <source>
        <dbReference type="ARBA" id="ARBA00023002"/>
    </source>
</evidence>
<dbReference type="InterPro" id="IPR023753">
    <property type="entry name" value="FAD/NAD-binding_dom"/>
</dbReference>
<dbReference type="SUPFAM" id="SSF50022">
    <property type="entry name" value="ISP domain"/>
    <property type="match status" value="1"/>
</dbReference>
<dbReference type="InterPro" id="IPR036188">
    <property type="entry name" value="FAD/NAD-bd_sf"/>
</dbReference>
<evidence type="ECO:0000256" key="8">
    <source>
        <dbReference type="ARBA" id="ARBA00023014"/>
    </source>
</evidence>
<dbReference type="InterPro" id="IPR017941">
    <property type="entry name" value="Rieske_2Fe-2S"/>
</dbReference>
<dbReference type="InterPro" id="IPR050446">
    <property type="entry name" value="FAD-oxidoreductase/Apoptosis"/>
</dbReference>
<evidence type="ECO:0000313" key="11">
    <source>
        <dbReference type="Proteomes" id="UP000230423"/>
    </source>
</evidence>
<evidence type="ECO:0000259" key="9">
    <source>
        <dbReference type="PROSITE" id="PS51296"/>
    </source>
</evidence>
<dbReference type="GO" id="GO:0046872">
    <property type="term" value="F:metal ion binding"/>
    <property type="evidence" value="ECO:0007669"/>
    <property type="project" value="UniProtKB-KW"/>
</dbReference>
<dbReference type="PANTHER" id="PTHR43557:SF2">
    <property type="entry name" value="RIESKE DOMAIN-CONTAINING PROTEIN-RELATED"/>
    <property type="match status" value="1"/>
</dbReference>
<evidence type="ECO:0000256" key="5">
    <source>
        <dbReference type="ARBA" id="ARBA00022827"/>
    </source>
</evidence>
<keyword evidence="8" id="KW-0411">Iron-sulfur</keyword>
<accession>A0A2G9UYB5</accession>
<dbReference type="Gene3D" id="2.102.10.10">
    <property type="entry name" value="Rieske [2Fe-2S] iron-sulphur domain"/>
    <property type="match status" value="1"/>
</dbReference>
<keyword evidence="5" id="KW-0274">FAD</keyword>
<proteinExistence type="predicted"/>
<dbReference type="PROSITE" id="PS51296">
    <property type="entry name" value="RIESKE"/>
    <property type="match status" value="1"/>
</dbReference>